<name>A0AAV7AAU9_ENGPU</name>
<sequence>MISVLYGGHYSSTERSMDLQCNSSEVLCYPGEAETAEFPVLIPTDIRAKTVKKCDGDACHVWLQVTIDMSVALVSEPSDEFGSDDCDDYYYDDYEDDYDYYPEGDDSTDVNLYIKVNKSSNDSQLCANLYIWQVVPASFMCTLVRVSLPPTSIPRSTNCTKVGSVIYNLNAMPGTDFNITIFTNPSYNKDLHVHHYVPGCLDWIQRKICGM</sequence>
<comment type="caution">
    <text evidence="1">The sequence shown here is derived from an EMBL/GenBank/DDBJ whole genome shotgun (WGS) entry which is preliminary data.</text>
</comment>
<accession>A0AAV7AAU9</accession>
<keyword evidence="2" id="KW-1185">Reference proteome</keyword>
<reference evidence="1" key="1">
    <citation type="thesis" date="2020" institute="ProQuest LLC" country="789 East Eisenhower Parkway, Ann Arbor, MI, USA">
        <title>Comparative Genomics and Chromosome Evolution.</title>
        <authorList>
            <person name="Mudd A.B."/>
        </authorList>
    </citation>
    <scope>NUCLEOTIDE SEQUENCE</scope>
    <source>
        <strain evidence="1">237g6f4</strain>
        <tissue evidence="1">Blood</tissue>
    </source>
</reference>
<gene>
    <name evidence="1" type="ORF">GDO81_018374</name>
</gene>
<proteinExistence type="predicted"/>
<evidence type="ECO:0000313" key="2">
    <source>
        <dbReference type="Proteomes" id="UP000824782"/>
    </source>
</evidence>
<dbReference type="Proteomes" id="UP000824782">
    <property type="component" value="Unassembled WGS sequence"/>
</dbReference>
<dbReference type="EMBL" id="WNYA01000009">
    <property type="protein sequence ID" value="KAG8557238.1"/>
    <property type="molecule type" value="Genomic_DNA"/>
</dbReference>
<organism evidence="1 2">
    <name type="scientific">Engystomops pustulosus</name>
    <name type="common">Tungara frog</name>
    <name type="synonym">Physalaemus pustulosus</name>
    <dbReference type="NCBI Taxonomy" id="76066"/>
    <lineage>
        <taxon>Eukaryota</taxon>
        <taxon>Metazoa</taxon>
        <taxon>Chordata</taxon>
        <taxon>Craniata</taxon>
        <taxon>Vertebrata</taxon>
        <taxon>Euteleostomi</taxon>
        <taxon>Amphibia</taxon>
        <taxon>Batrachia</taxon>
        <taxon>Anura</taxon>
        <taxon>Neobatrachia</taxon>
        <taxon>Hyloidea</taxon>
        <taxon>Leptodactylidae</taxon>
        <taxon>Leiuperinae</taxon>
        <taxon>Engystomops</taxon>
    </lineage>
</organism>
<protein>
    <submittedName>
        <fullName evidence="1">Uncharacterized protein</fullName>
    </submittedName>
</protein>
<evidence type="ECO:0000313" key="1">
    <source>
        <dbReference type="EMBL" id="KAG8557238.1"/>
    </source>
</evidence>
<dbReference type="AlphaFoldDB" id="A0AAV7AAU9"/>